<proteinExistence type="predicted"/>
<accession>A0A9Q1DTR8</accession>
<organism evidence="2 3">
    <name type="scientific">Conger conger</name>
    <name type="common">Conger eel</name>
    <name type="synonym">Muraena conger</name>
    <dbReference type="NCBI Taxonomy" id="82655"/>
    <lineage>
        <taxon>Eukaryota</taxon>
        <taxon>Metazoa</taxon>
        <taxon>Chordata</taxon>
        <taxon>Craniata</taxon>
        <taxon>Vertebrata</taxon>
        <taxon>Euteleostomi</taxon>
        <taxon>Actinopterygii</taxon>
        <taxon>Neopterygii</taxon>
        <taxon>Teleostei</taxon>
        <taxon>Anguilliformes</taxon>
        <taxon>Congridae</taxon>
        <taxon>Conger</taxon>
    </lineage>
</organism>
<dbReference type="AlphaFoldDB" id="A0A9Q1DTR8"/>
<dbReference type="Proteomes" id="UP001152803">
    <property type="component" value="Unassembled WGS sequence"/>
</dbReference>
<dbReference type="OrthoDB" id="10635715at2759"/>
<feature type="compositionally biased region" description="Basic and acidic residues" evidence="1">
    <location>
        <begin position="148"/>
        <end position="160"/>
    </location>
</feature>
<dbReference type="EMBL" id="JAFJMO010000003">
    <property type="protein sequence ID" value="KAJ8281576.1"/>
    <property type="molecule type" value="Genomic_DNA"/>
</dbReference>
<feature type="region of interest" description="Disordered" evidence="1">
    <location>
        <begin position="148"/>
        <end position="269"/>
    </location>
</feature>
<evidence type="ECO:0000256" key="1">
    <source>
        <dbReference type="SAM" id="MobiDB-lite"/>
    </source>
</evidence>
<evidence type="ECO:0000313" key="3">
    <source>
        <dbReference type="Proteomes" id="UP001152803"/>
    </source>
</evidence>
<keyword evidence="3" id="KW-1185">Reference proteome</keyword>
<name>A0A9Q1DTR8_CONCO</name>
<comment type="caution">
    <text evidence="2">The sequence shown here is derived from an EMBL/GenBank/DDBJ whole genome shotgun (WGS) entry which is preliminary data.</text>
</comment>
<evidence type="ECO:0000313" key="2">
    <source>
        <dbReference type="EMBL" id="KAJ8281576.1"/>
    </source>
</evidence>
<sequence length="290" mass="31811">MDVIYISSGTEDDSDIEIVSVYNDTEDDSKDVLREWSSIPPPYIDLTDSVWEPLERRYQRREKNSVDWSYNSLSADFGDNNGLSADFGDDSSLSGGEVKPLSSALELATSERAQKKLLCHSPTESGENRDGTPDFVAELVSEKWECSPRRPALEPKEEQKPLACLGGEPGSSPRRSHCRSPSLIEGLWEKEGIPGSPLPSVPEFSRSPQSESKIQPGPVTFAGGRSRRNSGAAGIRDDRRATRHGAGLEASVRGKTFGRVGRGERPGLHRRPLSLESVLLPQRGRLQAVL</sequence>
<protein>
    <submittedName>
        <fullName evidence="2">Uncharacterized protein</fullName>
    </submittedName>
</protein>
<gene>
    <name evidence="2" type="ORF">COCON_G00040950</name>
</gene>
<reference evidence="2" key="1">
    <citation type="journal article" date="2023" name="Science">
        <title>Genome structures resolve the early diversification of teleost fishes.</title>
        <authorList>
            <person name="Parey E."/>
            <person name="Louis A."/>
            <person name="Montfort J."/>
            <person name="Bouchez O."/>
            <person name="Roques C."/>
            <person name="Iampietro C."/>
            <person name="Lluch J."/>
            <person name="Castinel A."/>
            <person name="Donnadieu C."/>
            <person name="Desvignes T."/>
            <person name="Floi Bucao C."/>
            <person name="Jouanno E."/>
            <person name="Wen M."/>
            <person name="Mejri S."/>
            <person name="Dirks R."/>
            <person name="Jansen H."/>
            <person name="Henkel C."/>
            <person name="Chen W.J."/>
            <person name="Zahm M."/>
            <person name="Cabau C."/>
            <person name="Klopp C."/>
            <person name="Thompson A.W."/>
            <person name="Robinson-Rechavi M."/>
            <person name="Braasch I."/>
            <person name="Lecointre G."/>
            <person name="Bobe J."/>
            <person name="Postlethwait J.H."/>
            <person name="Berthelot C."/>
            <person name="Roest Crollius H."/>
            <person name="Guiguen Y."/>
        </authorList>
    </citation>
    <scope>NUCLEOTIDE SEQUENCE</scope>
    <source>
        <strain evidence="2">Concon-B</strain>
    </source>
</reference>